<dbReference type="EMBL" id="MCBS01023147">
    <property type="protein sequence ID" value="RKF75827.1"/>
    <property type="molecule type" value="Genomic_DNA"/>
</dbReference>
<reference evidence="8 9" key="1">
    <citation type="journal article" date="2018" name="BMC Genomics">
        <title>Comparative genome analyses reveal sequence features reflecting distinct modes of host-adaptation between dicot and monocot powdery mildew.</title>
        <authorList>
            <person name="Wu Y."/>
            <person name="Ma X."/>
            <person name="Pan Z."/>
            <person name="Kale S.D."/>
            <person name="Song Y."/>
            <person name="King H."/>
            <person name="Zhang Q."/>
            <person name="Presley C."/>
            <person name="Deng X."/>
            <person name="Wei C.I."/>
            <person name="Xiao S."/>
        </authorList>
    </citation>
    <scope>NUCLEOTIDE SEQUENCE [LARGE SCALE GENOMIC DNA]</scope>
    <source>
        <strain evidence="8">UMSG1</strain>
    </source>
</reference>
<dbReference type="PANTHER" id="PTHR13768:SF8">
    <property type="entry name" value="ALPHA-SOLUBLE NSF ATTACHMENT PROTEIN"/>
    <property type="match status" value="1"/>
</dbReference>
<proteinExistence type="inferred from homology"/>
<evidence type="ECO:0000313" key="8">
    <source>
        <dbReference type="EMBL" id="RKF75827.1"/>
    </source>
</evidence>
<evidence type="ECO:0000256" key="3">
    <source>
        <dbReference type="ARBA" id="ARBA00022448"/>
    </source>
</evidence>
<dbReference type="CDD" id="cd15832">
    <property type="entry name" value="SNAP"/>
    <property type="match status" value="1"/>
</dbReference>
<comment type="function">
    <text evidence="7">Required for vesicular transport between the endoplasmic reticulum and the Golgi apparatus.</text>
</comment>
<dbReference type="GO" id="GO:0031201">
    <property type="term" value="C:SNARE complex"/>
    <property type="evidence" value="ECO:0007669"/>
    <property type="project" value="TreeGrafter"/>
</dbReference>
<evidence type="ECO:0000256" key="2">
    <source>
        <dbReference type="ARBA" id="ARBA00010050"/>
    </source>
</evidence>
<dbReference type="GO" id="GO:0006886">
    <property type="term" value="P:intracellular protein transport"/>
    <property type="evidence" value="ECO:0007669"/>
    <property type="project" value="UniProtKB-UniRule"/>
</dbReference>
<evidence type="ECO:0000256" key="5">
    <source>
        <dbReference type="ARBA" id="ARBA00022927"/>
    </source>
</evidence>
<comment type="subcellular location">
    <subcellularLocation>
        <location evidence="1 7">Membrane</location>
        <topology evidence="1 7">Peripheral membrane protein</topology>
    </subcellularLocation>
</comment>
<protein>
    <submittedName>
        <fullName evidence="8">Putative vesicular-fusion protein sec17-like protein</fullName>
    </submittedName>
</protein>
<dbReference type="PANTHER" id="PTHR13768">
    <property type="entry name" value="SOLUBLE NSF ATTACHMENT PROTEIN SNAP"/>
    <property type="match status" value="1"/>
</dbReference>
<accession>A0A420IMU3</accession>
<dbReference type="GO" id="GO:0035494">
    <property type="term" value="P:SNARE complex disassembly"/>
    <property type="evidence" value="ECO:0007669"/>
    <property type="project" value="TreeGrafter"/>
</dbReference>
<organism evidence="8 9">
    <name type="scientific">Golovinomyces cichoracearum</name>
    <dbReference type="NCBI Taxonomy" id="62708"/>
    <lineage>
        <taxon>Eukaryota</taxon>
        <taxon>Fungi</taxon>
        <taxon>Dikarya</taxon>
        <taxon>Ascomycota</taxon>
        <taxon>Pezizomycotina</taxon>
        <taxon>Leotiomycetes</taxon>
        <taxon>Erysiphales</taxon>
        <taxon>Erysiphaceae</taxon>
        <taxon>Golovinomyces</taxon>
    </lineage>
</organism>
<keyword evidence="6 7" id="KW-0472">Membrane</keyword>
<gene>
    <name evidence="8" type="ORF">GcM1_231056</name>
</gene>
<dbReference type="Gene3D" id="1.25.40.10">
    <property type="entry name" value="Tetratricopeptide repeat domain"/>
    <property type="match status" value="1"/>
</dbReference>
<dbReference type="FunFam" id="1.25.40.10:FF:000049">
    <property type="entry name" value="Alpha-soluble NSF attachment protein-like"/>
    <property type="match status" value="1"/>
</dbReference>
<dbReference type="GO" id="GO:0005774">
    <property type="term" value="C:vacuolar membrane"/>
    <property type="evidence" value="ECO:0007669"/>
    <property type="project" value="TreeGrafter"/>
</dbReference>
<evidence type="ECO:0000256" key="7">
    <source>
        <dbReference type="RuleBase" id="RU367013"/>
    </source>
</evidence>
<dbReference type="AlphaFoldDB" id="A0A420IMU3"/>
<keyword evidence="3 7" id="KW-0813">Transport</keyword>
<evidence type="ECO:0000256" key="1">
    <source>
        <dbReference type="ARBA" id="ARBA00004170"/>
    </source>
</evidence>
<dbReference type="InterPro" id="IPR000744">
    <property type="entry name" value="NSF_attach"/>
</dbReference>
<evidence type="ECO:0000256" key="6">
    <source>
        <dbReference type="ARBA" id="ARBA00023136"/>
    </source>
</evidence>
<name>A0A420IMU3_9PEZI</name>
<dbReference type="GO" id="GO:0005483">
    <property type="term" value="F:soluble NSF attachment protein activity"/>
    <property type="evidence" value="ECO:0007669"/>
    <property type="project" value="TreeGrafter"/>
</dbReference>
<comment type="similarity">
    <text evidence="2 7">Belongs to the SNAP family.</text>
</comment>
<dbReference type="InterPro" id="IPR011990">
    <property type="entry name" value="TPR-like_helical_dom_sf"/>
</dbReference>
<keyword evidence="4 7" id="KW-0931">ER-Golgi transport</keyword>
<sequence length="304" mass="34154">MTQDPRALLQQAEKAVAGATSGFSLFGGKQEKWENAADLYTRAANAFRMQKQSPKLSPFSLFGIHKEAGEAFEKCAAIQTDKLNEPDDAANTFTEAFKVYKKGYPEDAARCLDVAINHYTSKGNFRRAATQKQNLAEVFENELGDVKRAIESYDLAASWFENDNAEALANKLYLKVADLSALNGDYYKAIENFDKVSSASLNNNLMKWSVKDYFLKSGLCHLAVGDMVATNRAVEKYRDLDPSFMSTREYQLLVDLSEAVDAGDQEIFSEKLFQYDQISKLDKWKTTILLKIKNAIEEKGEDFS</sequence>
<comment type="caution">
    <text evidence="8">The sequence shown here is derived from an EMBL/GenBank/DDBJ whole genome shotgun (WGS) entry which is preliminary data.</text>
</comment>
<dbReference type="SUPFAM" id="SSF48452">
    <property type="entry name" value="TPR-like"/>
    <property type="match status" value="1"/>
</dbReference>
<evidence type="ECO:0000313" key="9">
    <source>
        <dbReference type="Proteomes" id="UP000285326"/>
    </source>
</evidence>
<dbReference type="Pfam" id="PF14938">
    <property type="entry name" value="SNAP"/>
    <property type="match status" value="1"/>
</dbReference>
<keyword evidence="5 7" id="KW-0653">Protein transport</keyword>
<evidence type="ECO:0000256" key="4">
    <source>
        <dbReference type="ARBA" id="ARBA00022892"/>
    </source>
</evidence>
<dbReference type="GO" id="GO:0019905">
    <property type="term" value="F:syntaxin binding"/>
    <property type="evidence" value="ECO:0007669"/>
    <property type="project" value="TreeGrafter"/>
</dbReference>
<dbReference type="PRINTS" id="PR00448">
    <property type="entry name" value="NSFATTACHMNT"/>
</dbReference>
<dbReference type="Proteomes" id="UP000285326">
    <property type="component" value="Unassembled WGS sequence"/>
</dbReference>